<feature type="domain" description="Polysaccharide export protein N-terminal" evidence="2">
    <location>
        <begin position="54"/>
        <end position="137"/>
    </location>
</feature>
<dbReference type="PANTHER" id="PTHR33619:SF3">
    <property type="entry name" value="POLYSACCHARIDE EXPORT PROTEIN GFCE-RELATED"/>
    <property type="match status" value="1"/>
</dbReference>
<evidence type="ECO:0000259" key="3">
    <source>
        <dbReference type="Pfam" id="PF10531"/>
    </source>
</evidence>
<feature type="domain" description="Soluble ligand binding" evidence="3">
    <location>
        <begin position="141"/>
        <end position="189"/>
    </location>
</feature>
<dbReference type="RefSeq" id="WP_277898961.1">
    <property type="nucleotide sequence ID" value="NZ_JAPMUA010000002.1"/>
</dbReference>
<accession>A0ABT6FR84</accession>
<comment type="caution">
    <text evidence="4">The sequence shown here is derived from an EMBL/GenBank/DDBJ whole genome shotgun (WGS) entry which is preliminary data.</text>
</comment>
<dbReference type="Proteomes" id="UP001153642">
    <property type="component" value="Unassembled WGS sequence"/>
</dbReference>
<dbReference type="Pfam" id="PF10531">
    <property type="entry name" value="SLBB"/>
    <property type="match status" value="1"/>
</dbReference>
<keyword evidence="1" id="KW-0732">Signal</keyword>
<gene>
    <name evidence="4" type="ORF">OSR52_07865</name>
</gene>
<name>A0ABT6FR84_9FLAO</name>
<keyword evidence="5" id="KW-1185">Reference proteome</keyword>
<dbReference type="InterPro" id="IPR049712">
    <property type="entry name" value="Poly_export"/>
</dbReference>
<dbReference type="EMBL" id="JAPMUA010000002">
    <property type="protein sequence ID" value="MDG3585783.1"/>
    <property type="molecule type" value="Genomic_DNA"/>
</dbReference>
<dbReference type="Pfam" id="PF02563">
    <property type="entry name" value="Poly_export"/>
    <property type="match status" value="1"/>
</dbReference>
<proteinExistence type="predicted"/>
<dbReference type="InterPro" id="IPR003715">
    <property type="entry name" value="Poly_export_N"/>
</dbReference>
<evidence type="ECO:0000313" key="5">
    <source>
        <dbReference type="Proteomes" id="UP001153642"/>
    </source>
</evidence>
<dbReference type="Gene3D" id="3.10.560.10">
    <property type="entry name" value="Outer membrane lipoprotein wza domain like"/>
    <property type="match status" value="1"/>
</dbReference>
<reference evidence="4" key="1">
    <citation type="submission" date="2022-11" db="EMBL/GenBank/DDBJ databases">
        <title>High-quality draft genome sequence of Galbibacter sp. strain CMA-7.</title>
        <authorList>
            <person name="Wei L."/>
            <person name="Dong C."/>
            <person name="Shao Z."/>
        </authorList>
    </citation>
    <scope>NUCLEOTIDE SEQUENCE</scope>
    <source>
        <strain evidence="4">CMA-7</strain>
    </source>
</reference>
<evidence type="ECO:0000313" key="4">
    <source>
        <dbReference type="EMBL" id="MDG3585783.1"/>
    </source>
</evidence>
<sequence>MIISEINNYIKITTLFIMLFLISCGSRKDIVYLQNAQQFETEVETNTFEPKFKIDDILSIYISSFDMAATTPFNLTKGSGEDIQELEYVIDKEGFIDFPVLGKIKLLGLSTSEAKELFRTKLIDGGYLKDPIVNIRIKNFRVTVLGQVRQPGTYNVAGERITILEAIGLAGDLDIKGRRDNVLVIRDFNGAKTYTRINLTTKEFIHSPVYYLTQNDVVYIEPNNSVVKTSNLDSRLTIGLSLFSIMLTAIIAITR</sequence>
<dbReference type="PANTHER" id="PTHR33619">
    <property type="entry name" value="POLYSACCHARIDE EXPORT PROTEIN GFCE-RELATED"/>
    <property type="match status" value="1"/>
</dbReference>
<protein>
    <submittedName>
        <fullName evidence="4">Polysaccharide biosynthesis/export family protein</fullName>
    </submittedName>
</protein>
<dbReference type="InterPro" id="IPR019554">
    <property type="entry name" value="Soluble_ligand-bd"/>
</dbReference>
<organism evidence="4 5">
    <name type="scientific">Galbibacter pacificus</name>
    <dbReference type="NCBI Taxonomy" id="2996052"/>
    <lineage>
        <taxon>Bacteria</taxon>
        <taxon>Pseudomonadati</taxon>
        <taxon>Bacteroidota</taxon>
        <taxon>Flavobacteriia</taxon>
        <taxon>Flavobacteriales</taxon>
        <taxon>Flavobacteriaceae</taxon>
        <taxon>Galbibacter</taxon>
    </lineage>
</organism>
<evidence type="ECO:0000259" key="2">
    <source>
        <dbReference type="Pfam" id="PF02563"/>
    </source>
</evidence>
<evidence type="ECO:0000256" key="1">
    <source>
        <dbReference type="ARBA" id="ARBA00022729"/>
    </source>
</evidence>